<dbReference type="InterPro" id="IPR046497">
    <property type="entry name" value="DUF6590"/>
</dbReference>
<dbReference type="Proteomes" id="UP000050424">
    <property type="component" value="Unassembled WGS sequence"/>
</dbReference>
<feature type="domain" description="DUF6590" evidence="2">
    <location>
        <begin position="315"/>
        <end position="447"/>
    </location>
</feature>
<dbReference type="PANTHER" id="PTHR35391">
    <property type="entry name" value="C2H2-TYPE DOMAIN-CONTAINING PROTEIN-RELATED"/>
    <property type="match status" value="1"/>
</dbReference>
<evidence type="ECO:0000256" key="1">
    <source>
        <dbReference type="SAM" id="MobiDB-lite"/>
    </source>
</evidence>
<evidence type="ECO:0000259" key="2">
    <source>
        <dbReference type="Pfam" id="PF20233"/>
    </source>
</evidence>
<gene>
    <name evidence="3" type="ORF">AK830_g4417</name>
</gene>
<organism evidence="3 4">
    <name type="scientific">Neonectria ditissima</name>
    <dbReference type="NCBI Taxonomy" id="78410"/>
    <lineage>
        <taxon>Eukaryota</taxon>
        <taxon>Fungi</taxon>
        <taxon>Dikarya</taxon>
        <taxon>Ascomycota</taxon>
        <taxon>Pezizomycotina</taxon>
        <taxon>Sordariomycetes</taxon>
        <taxon>Hypocreomycetidae</taxon>
        <taxon>Hypocreales</taxon>
        <taxon>Nectriaceae</taxon>
        <taxon>Neonectria</taxon>
    </lineage>
</organism>
<feature type="region of interest" description="Disordered" evidence="1">
    <location>
        <begin position="164"/>
        <end position="307"/>
    </location>
</feature>
<dbReference type="PANTHER" id="PTHR35391:SF5">
    <property type="entry name" value="DUF6590 DOMAIN-CONTAINING PROTEIN"/>
    <property type="match status" value="1"/>
</dbReference>
<name>A0A0P7BNG9_9HYPO</name>
<comment type="caution">
    <text evidence="3">The sequence shown here is derived from an EMBL/GenBank/DDBJ whole genome shotgun (WGS) entry which is preliminary data.</text>
</comment>
<keyword evidence="4" id="KW-1185">Reference proteome</keyword>
<reference evidence="3 4" key="1">
    <citation type="submission" date="2015-09" db="EMBL/GenBank/DDBJ databases">
        <title>Draft genome of a European isolate of the apple canker pathogen Neonectria ditissima.</title>
        <authorList>
            <person name="Gomez-Cortecero A."/>
            <person name="Harrison R.J."/>
            <person name="Armitage A.D."/>
        </authorList>
    </citation>
    <scope>NUCLEOTIDE SEQUENCE [LARGE SCALE GENOMIC DNA]</scope>
    <source>
        <strain evidence="3 4">R09/05</strain>
    </source>
</reference>
<dbReference type="EMBL" id="LKCW01000053">
    <property type="protein sequence ID" value="KPM42155.1"/>
    <property type="molecule type" value="Genomic_DNA"/>
</dbReference>
<dbReference type="Pfam" id="PF20233">
    <property type="entry name" value="DUF6590"/>
    <property type="match status" value="1"/>
</dbReference>
<feature type="compositionally biased region" description="Polar residues" evidence="1">
    <location>
        <begin position="183"/>
        <end position="194"/>
    </location>
</feature>
<dbReference type="STRING" id="78410.A0A0P7BNG9"/>
<dbReference type="AlphaFoldDB" id="A0A0P7BNG9"/>
<protein>
    <recommendedName>
        <fullName evidence="2">DUF6590 domain-containing protein</fullName>
    </recommendedName>
</protein>
<accession>A0A0P7BNG9</accession>
<evidence type="ECO:0000313" key="4">
    <source>
        <dbReference type="Proteomes" id="UP000050424"/>
    </source>
</evidence>
<evidence type="ECO:0000313" key="3">
    <source>
        <dbReference type="EMBL" id="KPM42155.1"/>
    </source>
</evidence>
<dbReference type="OrthoDB" id="3559580at2759"/>
<sequence>MGGSWDICYSSVGQLVQHVSEEHQDSFPNELLHAVPLWPSTPSIGLDTCPLCPSTGPTDAPILIDHVLEHTHDFALLSLPWADLPIEDSQGSTSLCYLELLQRSESEAPSLSRHMSTWFENLGKPLSAQSNAAEAALSNLTESRKKRDCQQDRGHFATNDYFASEAEDSPMTSSSSFGTPSSVEENTSLENTQIELRELNTGGELSEHMPKSESSSSRPKADQEPETNRSPALSETDNEGIANDGGDHDISRSVVASTTVDPSTCPAGEGSSFTHETRSHVHESSPSPDRGRSSSHVAAANAETIDPRYRVEHSSEFQPGKIIKVLLYHTQETDALSENLHHYFRRFIVIANHGEYSTCVPIRSYGGEACTRQGVEPENHGVVYRNTARVLAQERPLGFPPVKVKMTVEDESLGDECRINYSNLVDIGHDLKVLFIGRVTTRSFRIVKYAV</sequence>
<proteinExistence type="predicted"/>
<feature type="compositionally biased region" description="Low complexity" evidence="1">
    <location>
        <begin position="169"/>
        <end position="182"/>
    </location>
</feature>